<feature type="region of interest" description="Disordered" evidence="2">
    <location>
        <begin position="1"/>
        <end position="48"/>
    </location>
</feature>
<accession>A0A9W6WQ97</accession>
<sequence>MKGRIALTDFTHSQSSTGQAHRHNGPSNPTTTIGNISPVERTTKGNQTTHVESLRYTAKPPSPNQCKAKLHITNKQQSTVAELLLLGKEIERVQRRDCQRRYRQKQENRLTSLEKVNRELCEEIDRLEQRRRTICAGIPATWTVWNVAVEYFRLFRFGFQSVASVSPTAERGMRASAQLRFLRDAMVLDVNFNGEYGVDTVIHSWKRVSLSFGDVDVELEHLAKNAQGWVTAKTKTRVTITEQTMCTVFPHLRAKTDSSSVDYLVVGDKLLGQRLVLHGSTRFEFNGGSDRVTRVVSELDVLTPVLKILGNLVDVARVFERSSITPAFQFRHVMHQEGVVGS</sequence>
<evidence type="ECO:0000313" key="3">
    <source>
        <dbReference type="EMBL" id="GMF12503.1"/>
    </source>
</evidence>
<organism evidence="3 4">
    <name type="scientific">Phytophthora lilii</name>
    <dbReference type="NCBI Taxonomy" id="2077276"/>
    <lineage>
        <taxon>Eukaryota</taxon>
        <taxon>Sar</taxon>
        <taxon>Stramenopiles</taxon>
        <taxon>Oomycota</taxon>
        <taxon>Peronosporomycetes</taxon>
        <taxon>Peronosporales</taxon>
        <taxon>Peronosporaceae</taxon>
        <taxon>Phytophthora</taxon>
    </lineage>
</organism>
<evidence type="ECO:0000313" key="4">
    <source>
        <dbReference type="Proteomes" id="UP001165083"/>
    </source>
</evidence>
<keyword evidence="4" id="KW-1185">Reference proteome</keyword>
<dbReference type="AlphaFoldDB" id="A0A9W6WQ97"/>
<feature type="compositionally biased region" description="Polar residues" evidence="2">
    <location>
        <begin position="10"/>
        <end position="35"/>
    </location>
</feature>
<dbReference type="CDD" id="cd14688">
    <property type="entry name" value="bZIP_YAP"/>
    <property type="match status" value="1"/>
</dbReference>
<keyword evidence="1" id="KW-0175">Coiled coil</keyword>
<dbReference type="Proteomes" id="UP001165083">
    <property type="component" value="Unassembled WGS sequence"/>
</dbReference>
<dbReference type="OrthoDB" id="111097at2759"/>
<protein>
    <submittedName>
        <fullName evidence="3">Unnamed protein product</fullName>
    </submittedName>
</protein>
<proteinExistence type="predicted"/>
<dbReference type="EMBL" id="BSXW01000122">
    <property type="protein sequence ID" value="GMF12503.1"/>
    <property type="molecule type" value="Genomic_DNA"/>
</dbReference>
<feature type="coiled-coil region" evidence="1">
    <location>
        <begin position="103"/>
        <end position="130"/>
    </location>
</feature>
<evidence type="ECO:0000256" key="2">
    <source>
        <dbReference type="SAM" id="MobiDB-lite"/>
    </source>
</evidence>
<comment type="caution">
    <text evidence="3">The sequence shown here is derived from an EMBL/GenBank/DDBJ whole genome shotgun (WGS) entry which is preliminary data.</text>
</comment>
<evidence type="ECO:0000256" key="1">
    <source>
        <dbReference type="SAM" id="Coils"/>
    </source>
</evidence>
<gene>
    <name evidence="3" type="ORF">Plil01_000310700</name>
</gene>
<reference evidence="3" key="1">
    <citation type="submission" date="2023-04" db="EMBL/GenBank/DDBJ databases">
        <title>Phytophthora lilii NBRC 32176.</title>
        <authorList>
            <person name="Ichikawa N."/>
            <person name="Sato H."/>
            <person name="Tonouchi N."/>
        </authorList>
    </citation>
    <scope>NUCLEOTIDE SEQUENCE</scope>
    <source>
        <strain evidence="3">NBRC 32176</strain>
    </source>
</reference>
<name>A0A9W6WQ97_9STRA</name>